<protein>
    <recommendedName>
        <fullName evidence="3">WH2 domain-containing protein</fullName>
    </recommendedName>
</protein>
<feature type="compositionally biased region" description="Acidic residues" evidence="2">
    <location>
        <begin position="19"/>
        <end position="29"/>
    </location>
</feature>
<dbReference type="SUPFAM" id="SSF48403">
    <property type="entry name" value="Ankyrin repeat"/>
    <property type="match status" value="1"/>
</dbReference>
<feature type="domain" description="WH2" evidence="3">
    <location>
        <begin position="71"/>
        <end position="88"/>
    </location>
</feature>
<dbReference type="Gene3D" id="1.25.40.20">
    <property type="entry name" value="Ankyrin repeat-containing domain"/>
    <property type="match status" value="1"/>
</dbReference>
<dbReference type="Proteomes" id="UP001165289">
    <property type="component" value="Unassembled WGS sequence"/>
</dbReference>
<name>A0AAV7K1Z4_9METZ</name>
<dbReference type="GO" id="GO:0003779">
    <property type="term" value="F:actin binding"/>
    <property type="evidence" value="ECO:0007669"/>
    <property type="project" value="InterPro"/>
</dbReference>
<dbReference type="InterPro" id="IPR003124">
    <property type="entry name" value="WH2_dom"/>
</dbReference>
<dbReference type="EMBL" id="JAKMXF010000221">
    <property type="protein sequence ID" value="KAI6654916.1"/>
    <property type="molecule type" value="Genomic_DNA"/>
</dbReference>
<organism evidence="4 5">
    <name type="scientific">Oopsacas minuta</name>
    <dbReference type="NCBI Taxonomy" id="111878"/>
    <lineage>
        <taxon>Eukaryota</taxon>
        <taxon>Metazoa</taxon>
        <taxon>Porifera</taxon>
        <taxon>Hexactinellida</taxon>
        <taxon>Hexasterophora</taxon>
        <taxon>Lyssacinosida</taxon>
        <taxon>Leucopsacidae</taxon>
        <taxon>Oopsacas</taxon>
    </lineage>
</organism>
<gene>
    <name evidence="4" type="ORF">LOD99_2795</name>
</gene>
<dbReference type="InterPro" id="IPR036770">
    <property type="entry name" value="Ankyrin_rpt-contain_sf"/>
</dbReference>
<evidence type="ECO:0000313" key="5">
    <source>
        <dbReference type="Proteomes" id="UP001165289"/>
    </source>
</evidence>
<keyword evidence="5" id="KW-1185">Reference proteome</keyword>
<dbReference type="AlphaFoldDB" id="A0AAV7K1Z4"/>
<feature type="region of interest" description="Disordered" evidence="2">
    <location>
        <begin position="1"/>
        <end position="70"/>
    </location>
</feature>
<evidence type="ECO:0000313" key="4">
    <source>
        <dbReference type="EMBL" id="KAI6654916.1"/>
    </source>
</evidence>
<evidence type="ECO:0000256" key="2">
    <source>
        <dbReference type="SAM" id="MobiDB-lite"/>
    </source>
</evidence>
<comment type="caution">
    <text evidence="4">The sequence shown here is derived from an EMBL/GenBank/DDBJ whole genome shotgun (WGS) entry which is preliminary data.</text>
</comment>
<feature type="coiled-coil region" evidence="1">
    <location>
        <begin position="122"/>
        <end position="173"/>
    </location>
</feature>
<evidence type="ECO:0000256" key="1">
    <source>
        <dbReference type="SAM" id="Coils"/>
    </source>
</evidence>
<evidence type="ECO:0000259" key="3">
    <source>
        <dbReference type="PROSITE" id="PS51082"/>
    </source>
</evidence>
<sequence length="591" mass="66728">MASFNGLDNQEEISRDADSDNSDPLEEPEGTTGIPDPPPDMPEDWGDYYFEVERSESASAPESKSEELETKRQALLDNIVQGTQLRHVEVEERQELRTKEGEFVDLRGELSSKMLSKRISDMNKSRNRLVELSQEIISLKEAVLTAQRAGHRHAQLKALVQEIKQFLNNLQQENIPEDALVSQFDWPCSMICTLTNIDQEITTFKDNIDTCVKQEHCIKVNNQRVSNTHLISSLSKLCTSANSINSEETFASMIAYFSIDSDEIAELVVKARLVAVVLLNELVNNSFVLYATALESGLSRIEQNIRVKSAYFTIEQIVKICINLESFLSVPRHPRFSDVNLNAGDLRTLYLSSKTKMPSGKQGPTEFREVELLDTRKNPPSVSLKPQRVSFLQERNKGITEEISKALSDRNTMSLPELLDKCILPNIYTLCEGTLASETIKCENIQMLDIVLAHREKILATDNNVLRKDYTWLFEAFNQKAIVLLSHLVNRHKMRIDIGPVNKEGNTLFYNAARKFDYEMMTHLLELGASPSILTEANTTPLHYLAMKQFGPGTGKEIASSNNNFGNMDFSNYFNNESLSDVILVSSEGKK</sequence>
<proteinExistence type="predicted"/>
<reference evidence="4 5" key="1">
    <citation type="journal article" date="2023" name="BMC Biol.">
        <title>The compact genome of the sponge Oopsacas minuta (Hexactinellida) is lacking key metazoan core genes.</title>
        <authorList>
            <person name="Santini S."/>
            <person name="Schenkelaars Q."/>
            <person name="Jourda C."/>
            <person name="Duchesne M."/>
            <person name="Belahbib H."/>
            <person name="Rocher C."/>
            <person name="Selva M."/>
            <person name="Riesgo A."/>
            <person name="Vervoort M."/>
            <person name="Leys S.P."/>
            <person name="Kodjabachian L."/>
            <person name="Le Bivic A."/>
            <person name="Borchiellini C."/>
            <person name="Claverie J.M."/>
            <person name="Renard E."/>
        </authorList>
    </citation>
    <scope>NUCLEOTIDE SEQUENCE [LARGE SCALE GENOMIC DNA]</scope>
    <source>
        <strain evidence="4">SPO-2</strain>
    </source>
</reference>
<dbReference type="PROSITE" id="PS51082">
    <property type="entry name" value="WH2"/>
    <property type="match status" value="1"/>
</dbReference>
<keyword evidence="1" id="KW-0175">Coiled coil</keyword>
<accession>A0AAV7K1Z4</accession>